<evidence type="ECO:0000256" key="8">
    <source>
        <dbReference type="PROSITE-ProRule" id="PRU01393"/>
    </source>
</evidence>
<dbReference type="Gene3D" id="3.40.532.10">
    <property type="entry name" value="Peptidase C12, ubiquitin carboxyl-terminal hydrolase"/>
    <property type="match status" value="1"/>
</dbReference>
<comment type="caution">
    <text evidence="8">Lacks conserved residue(s) required for the propagation of feature annotation.</text>
</comment>
<evidence type="ECO:0000256" key="6">
    <source>
        <dbReference type="ARBA" id="ARBA00022801"/>
    </source>
</evidence>
<evidence type="ECO:0000256" key="2">
    <source>
        <dbReference type="ARBA" id="ARBA00009326"/>
    </source>
</evidence>
<protein>
    <recommendedName>
        <fullName evidence="3">ubiquitinyl hydrolase 1</fullName>
        <ecNumber evidence="3">3.4.19.12</ecNumber>
    </recommendedName>
</protein>
<dbReference type="PANTHER" id="PTHR10589:SF16">
    <property type="entry name" value="UBIQUITIN CARBOXYL-TERMINAL HYDROLASE ISOZYME L5"/>
    <property type="match status" value="1"/>
</dbReference>
<dbReference type="GO" id="GO:0004843">
    <property type="term" value="F:cysteine-type deubiquitinase activity"/>
    <property type="evidence" value="ECO:0007669"/>
    <property type="project" value="UniProtKB-EC"/>
</dbReference>
<dbReference type="InterPro" id="IPR038765">
    <property type="entry name" value="Papain-like_cys_pep_sf"/>
</dbReference>
<dbReference type="Proteomes" id="UP000023152">
    <property type="component" value="Unassembled WGS sequence"/>
</dbReference>
<dbReference type="EC" id="3.4.19.12" evidence="3"/>
<evidence type="ECO:0000256" key="1">
    <source>
        <dbReference type="ARBA" id="ARBA00000707"/>
    </source>
</evidence>
<comment type="catalytic activity">
    <reaction evidence="1">
        <text>Thiol-dependent hydrolysis of ester, thioester, amide, peptide and isopeptide bonds formed by the C-terminal Gly of ubiquitin (a 76-residue protein attached to proteins as an intracellular targeting signal).</text>
        <dbReference type="EC" id="3.4.19.12"/>
    </reaction>
</comment>
<keyword evidence="6 10" id="KW-0378">Hydrolase</keyword>
<evidence type="ECO:0000256" key="7">
    <source>
        <dbReference type="ARBA" id="ARBA00022807"/>
    </source>
</evidence>
<proteinExistence type="inferred from homology"/>
<dbReference type="EMBL" id="ASPP01019630">
    <property type="protein sequence ID" value="ETO14945.1"/>
    <property type="molecule type" value="Genomic_DNA"/>
</dbReference>
<evidence type="ECO:0000313" key="11">
    <source>
        <dbReference type="Proteomes" id="UP000023152"/>
    </source>
</evidence>
<dbReference type="AlphaFoldDB" id="X6MPF2"/>
<keyword evidence="5" id="KW-0833">Ubl conjugation pathway</keyword>
<evidence type="ECO:0000256" key="4">
    <source>
        <dbReference type="ARBA" id="ARBA00022670"/>
    </source>
</evidence>
<dbReference type="InterPro" id="IPR001578">
    <property type="entry name" value="Peptidase_C12_UCH"/>
</dbReference>
<dbReference type="PROSITE" id="PS52048">
    <property type="entry name" value="UCH_DOMAIN"/>
    <property type="match status" value="1"/>
</dbReference>
<dbReference type="SUPFAM" id="SSF54001">
    <property type="entry name" value="Cysteine proteinases"/>
    <property type="match status" value="1"/>
</dbReference>
<keyword evidence="7" id="KW-0788">Thiol protease</keyword>
<name>X6MPF2_RETFI</name>
<dbReference type="GO" id="GO:0016579">
    <property type="term" value="P:protein deubiquitination"/>
    <property type="evidence" value="ECO:0007669"/>
    <property type="project" value="TreeGrafter"/>
</dbReference>
<evidence type="ECO:0000256" key="5">
    <source>
        <dbReference type="ARBA" id="ARBA00022786"/>
    </source>
</evidence>
<comment type="caution">
    <text evidence="10">The sequence shown here is derived from an EMBL/GenBank/DDBJ whole genome shotgun (WGS) entry which is preliminary data.</text>
</comment>
<sequence>MEEETFRRFRFVFFFFLKKKKINDNKKTLGAEVYGLIFLFKWDKELHKSTSENVLEDIPEGLFFARQMVTNACATQAILSVLLNCEDRVELGDTLTEFRNFSTDLDPDSIGIALENSAPIRTAHNSFARPEPIQIEVTESTKGEDAFHFVSYVPKNGILYEVEIKIKRKSIIVQKIGECEDKAWWEVARPELEKRMSEYGDELRFTLLAVVQDLHTVYCFSFITTCNAYVWDIKQKVYSKELATLAGQESEAAQQQTAELKALIETQDEKREKWR</sequence>
<accession>X6MPF2</accession>
<dbReference type="OrthoDB" id="1924260at2759"/>
<keyword evidence="11" id="KW-1185">Reference proteome</keyword>
<reference evidence="10 11" key="1">
    <citation type="journal article" date="2013" name="Curr. Biol.">
        <title>The Genome of the Foraminiferan Reticulomyxa filosa.</title>
        <authorList>
            <person name="Glockner G."/>
            <person name="Hulsmann N."/>
            <person name="Schleicher M."/>
            <person name="Noegel A.A."/>
            <person name="Eichinger L."/>
            <person name="Gallinger C."/>
            <person name="Pawlowski J."/>
            <person name="Sierra R."/>
            <person name="Euteneuer U."/>
            <person name="Pillet L."/>
            <person name="Moustafa A."/>
            <person name="Platzer M."/>
            <person name="Groth M."/>
            <person name="Szafranski K."/>
            <person name="Schliwa M."/>
        </authorList>
    </citation>
    <scope>NUCLEOTIDE SEQUENCE [LARGE SCALE GENOMIC DNA]</scope>
</reference>
<evidence type="ECO:0000256" key="3">
    <source>
        <dbReference type="ARBA" id="ARBA00012759"/>
    </source>
</evidence>
<dbReference type="PANTHER" id="PTHR10589">
    <property type="entry name" value="UBIQUITIN CARBOXYL-TERMINAL HYDROLASE"/>
    <property type="match status" value="1"/>
</dbReference>
<gene>
    <name evidence="10" type="ORF">RFI_22425</name>
</gene>
<dbReference type="Pfam" id="PF01088">
    <property type="entry name" value="Peptidase_C12"/>
    <property type="match status" value="1"/>
</dbReference>
<feature type="domain" description="UCH catalytic" evidence="9">
    <location>
        <begin position="1"/>
        <end position="212"/>
    </location>
</feature>
<organism evidence="10 11">
    <name type="scientific">Reticulomyxa filosa</name>
    <dbReference type="NCBI Taxonomy" id="46433"/>
    <lineage>
        <taxon>Eukaryota</taxon>
        <taxon>Sar</taxon>
        <taxon>Rhizaria</taxon>
        <taxon>Retaria</taxon>
        <taxon>Foraminifera</taxon>
        <taxon>Monothalamids</taxon>
        <taxon>Reticulomyxidae</taxon>
        <taxon>Reticulomyxa</taxon>
    </lineage>
</organism>
<evidence type="ECO:0000259" key="9">
    <source>
        <dbReference type="PROSITE" id="PS52048"/>
    </source>
</evidence>
<keyword evidence="4" id="KW-0645">Protease</keyword>
<feature type="non-terminal residue" evidence="10">
    <location>
        <position position="275"/>
    </location>
</feature>
<dbReference type="InterPro" id="IPR036959">
    <property type="entry name" value="Peptidase_C12_UCH_sf"/>
</dbReference>
<dbReference type="GO" id="GO:0006511">
    <property type="term" value="P:ubiquitin-dependent protein catabolic process"/>
    <property type="evidence" value="ECO:0007669"/>
    <property type="project" value="InterPro"/>
</dbReference>
<evidence type="ECO:0000313" key="10">
    <source>
        <dbReference type="EMBL" id="ETO14945.1"/>
    </source>
</evidence>
<dbReference type="GO" id="GO:0005737">
    <property type="term" value="C:cytoplasm"/>
    <property type="evidence" value="ECO:0007669"/>
    <property type="project" value="TreeGrafter"/>
</dbReference>
<comment type="similarity">
    <text evidence="2 8">Belongs to the peptidase C12 family.</text>
</comment>